<dbReference type="Pfam" id="PF02687">
    <property type="entry name" value="FtsX"/>
    <property type="match status" value="1"/>
</dbReference>
<proteinExistence type="predicted"/>
<dbReference type="AlphaFoldDB" id="A0A0F9EMI9"/>
<feature type="domain" description="ABC3 transporter permease C-terminal" evidence="8">
    <location>
        <begin position="215"/>
        <end position="332"/>
    </location>
</feature>
<keyword evidence="4 7" id="KW-1133">Transmembrane helix</keyword>
<evidence type="ECO:0000313" key="10">
    <source>
        <dbReference type="EMBL" id="KKL75298.1"/>
    </source>
</evidence>
<dbReference type="InterPro" id="IPR025857">
    <property type="entry name" value="MacB_PCD"/>
</dbReference>
<evidence type="ECO:0000259" key="8">
    <source>
        <dbReference type="Pfam" id="PF02687"/>
    </source>
</evidence>
<feature type="transmembrane region" description="Helical" evidence="7">
    <location>
        <begin position="600"/>
        <end position="621"/>
    </location>
</feature>
<dbReference type="GO" id="GO:0005886">
    <property type="term" value="C:plasma membrane"/>
    <property type="evidence" value="ECO:0007669"/>
    <property type="project" value="UniProtKB-SubCell"/>
</dbReference>
<comment type="caution">
    <text evidence="10">The sequence shown here is derived from an EMBL/GenBank/DDBJ whole genome shotgun (WGS) entry which is preliminary data.</text>
</comment>
<keyword evidence="5 7" id="KW-0472">Membrane</keyword>
<dbReference type="PANTHER" id="PTHR30572:SF18">
    <property type="entry name" value="ABC-TYPE MACROLIDE FAMILY EXPORT SYSTEM PERMEASE COMPONENT 2"/>
    <property type="match status" value="1"/>
</dbReference>
<comment type="subcellular location">
    <subcellularLocation>
        <location evidence="1">Cell membrane</location>
        <topology evidence="1">Multi-pass membrane protein</topology>
    </subcellularLocation>
</comment>
<name>A0A0F9EMI9_9ZZZZ</name>
<gene>
    <name evidence="10" type="ORF">LCGC14_2056290</name>
</gene>
<evidence type="ECO:0000256" key="7">
    <source>
        <dbReference type="SAM" id="Phobius"/>
    </source>
</evidence>
<evidence type="ECO:0008006" key="11">
    <source>
        <dbReference type="Google" id="ProtNLM"/>
    </source>
</evidence>
<protein>
    <recommendedName>
        <fullName evidence="11">ABC3 transporter permease protein domain-containing protein</fullName>
    </recommendedName>
</protein>
<keyword evidence="2" id="KW-1003">Cell membrane</keyword>
<evidence type="ECO:0000256" key="3">
    <source>
        <dbReference type="ARBA" id="ARBA00022692"/>
    </source>
</evidence>
<evidence type="ECO:0000256" key="2">
    <source>
        <dbReference type="ARBA" id="ARBA00022475"/>
    </source>
</evidence>
<feature type="domain" description="MacB-like periplasmic core" evidence="9">
    <location>
        <begin position="7"/>
        <end position="154"/>
    </location>
</feature>
<feature type="transmembrane region" description="Helical" evidence="7">
    <location>
        <begin position="265"/>
        <end position="286"/>
    </location>
</feature>
<evidence type="ECO:0000256" key="1">
    <source>
        <dbReference type="ARBA" id="ARBA00004651"/>
    </source>
</evidence>
<dbReference type="PANTHER" id="PTHR30572">
    <property type="entry name" value="MEMBRANE COMPONENT OF TRANSPORTER-RELATED"/>
    <property type="match status" value="1"/>
</dbReference>
<dbReference type="InterPro" id="IPR050250">
    <property type="entry name" value="Macrolide_Exporter_MacB"/>
</dbReference>
<accession>A0A0F9EMI9</accession>
<dbReference type="EMBL" id="LAZR01024392">
    <property type="protein sequence ID" value="KKL75298.1"/>
    <property type="molecule type" value="Genomic_DNA"/>
</dbReference>
<dbReference type="GO" id="GO:0022857">
    <property type="term" value="F:transmembrane transporter activity"/>
    <property type="evidence" value="ECO:0007669"/>
    <property type="project" value="TreeGrafter"/>
</dbReference>
<organism evidence="10">
    <name type="scientific">marine sediment metagenome</name>
    <dbReference type="NCBI Taxonomy" id="412755"/>
    <lineage>
        <taxon>unclassified sequences</taxon>
        <taxon>metagenomes</taxon>
        <taxon>ecological metagenomes</taxon>
    </lineage>
</organism>
<keyword evidence="3 7" id="KW-0812">Transmembrane</keyword>
<dbReference type="Pfam" id="PF12704">
    <property type="entry name" value="MacB_PCD"/>
    <property type="match status" value="1"/>
</dbReference>
<reference evidence="10" key="1">
    <citation type="journal article" date="2015" name="Nature">
        <title>Complex archaea that bridge the gap between prokaryotes and eukaryotes.</title>
        <authorList>
            <person name="Spang A."/>
            <person name="Saw J.H."/>
            <person name="Jorgensen S.L."/>
            <person name="Zaremba-Niedzwiedzka K."/>
            <person name="Martijn J."/>
            <person name="Lind A.E."/>
            <person name="van Eijk R."/>
            <person name="Schleper C."/>
            <person name="Guy L."/>
            <person name="Ettema T.J."/>
        </authorList>
    </citation>
    <scope>NUCLEOTIDE SEQUENCE</scope>
</reference>
<feature type="non-terminal residue" evidence="10">
    <location>
        <position position="1"/>
    </location>
</feature>
<dbReference type="InterPro" id="IPR003838">
    <property type="entry name" value="ABC3_permease_C"/>
</dbReference>
<evidence type="ECO:0000256" key="6">
    <source>
        <dbReference type="SAM" id="MobiDB-lite"/>
    </source>
</evidence>
<feature type="transmembrane region" description="Helical" evidence="7">
    <location>
        <begin position="210"/>
        <end position="231"/>
    </location>
</feature>
<evidence type="ECO:0000259" key="9">
    <source>
        <dbReference type="Pfam" id="PF12704"/>
    </source>
</evidence>
<sequence>AVVSDVKTNVRIDQVSPTLKIEEKTFKATRMFLAEDNFFRVFSAKMIKGDPQTALSELNSIVISETIARKYFGEADPMGKSIEIRHIGPYTVTGIFEDLPENTHFKYEILASFVSTEMSVGTEELLTNWSENNFYTYIKFSENGLPAQLEDQLNDFIDRHNSSKDASDPAKLSGRKVSEGSRLHLQKISDIHLRSHLSSELEPNGDIRTVYIYSSVAFFILLIASINFINLSTARSTKRAREVAMRKVTGASRGQLISQFLIESLSYTLLALILAIVTVDLILPLFNNFISRELSFNEGGGISTTLILIIIGLLVGILSGIYPAFYLSKFQPIRVLRSQSLPGKSSTPLRNILVITQFAISITLIISIGTIDRQLKYIQTKDTGFNRENILVLSARGSISQNLETFKERLLAFPGIKGISSSRLIPSNDLVNMSGAKTLDGEHPGPLPFRLPLVSIDYDYFENLGIKLLAGRNFSREFATDDSASFILSAMTVRQLNWGEPAQAIDRPFSYDGTTGTIIGVVDDINFETLHNPISPILYRILPSQNYQLCIRIDEREMTATIDFIKSIYKEYAPESIFNYTFLDDAYTNNYRAEFQMGKIMILFSVLAIIIACLFLSRLMLQRKEL</sequence>
<evidence type="ECO:0000256" key="5">
    <source>
        <dbReference type="ARBA" id="ARBA00023136"/>
    </source>
</evidence>
<feature type="transmembrane region" description="Helical" evidence="7">
    <location>
        <begin position="306"/>
        <end position="328"/>
    </location>
</feature>
<evidence type="ECO:0000256" key="4">
    <source>
        <dbReference type="ARBA" id="ARBA00022989"/>
    </source>
</evidence>
<feature type="transmembrane region" description="Helical" evidence="7">
    <location>
        <begin position="349"/>
        <end position="371"/>
    </location>
</feature>
<feature type="region of interest" description="Disordered" evidence="6">
    <location>
        <begin position="160"/>
        <end position="179"/>
    </location>
</feature>